<feature type="transmembrane region" description="Helical" evidence="1">
    <location>
        <begin position="286"/>
        <end position="303"/>
    </location>
</feature>
<reference evidence="4 5" key="2">
    <citation type="submission" date="2017-07" db="EMBL/GenBank/DDBJ databases">
        <title>Candidatus Dactylopiibacterium carminicum, a nitrogen-fixing symbiont of the cochineal insect Dactylopius coccus and Dactylopius opuntiae (Hemiptera: Coccoidea: Dactylopiidae).</title>
        <authorList>
            <person name="Vera A."/>
        </authorList>
    </citation>
    <scope>NUCLEOTIDE SEQUENCE [LARGE SCALE GENOMIC DNA]</scope>
    <source>
        <strain evidence="4 5">NFDCM</strain>
    </source>
</reference>
<name>A0A272ET20_9RHOO</name>
<keyword evidence="1" id="KW-0472">Membrane</keyword>
<feature type="transmembrane region" description="Helical" evidence="1">
    <location>
        <begin position="199"/>
        <end position="219"/>
    </location>
</feature>
<feature type="transmembrane region" description="Helical" evidence="1">
    <location>
        <begin position="115"/>
        <end position="136"/>
    </location>
</feature>
<keyword evidence="1" id="KW-0812">Transmembrane</keyword>
<dbReference type="OrthoDB" id="9780818at2"/>
<feature type="transmembrane region" description="Helical" evidence="1">
    <location>
        <begin position="262"/>
        <end position="279"/>
    </location>
</feature>
<dbReference type="InterPro" id="IPR006976">
    <property type="entry name" value="VanZ-like"/>
</dbReference>
<keyword evidence="6" id="KW-1185">Reference proteome</keyword>
<organism evidence="4 5">
    <name type="scientific">Candidatus Dactylopiibacterium carminicum</name>
    <dbReference type="NCBI Taxonomy" id="857335"/>
    <lineage>
        <taxon>Bacteria</taxon>
        <taxon>Pseudomonadati</taxon>
        <taxon>Pseudomonadota</taxon>
        <taxon>Betaproteobacteria</taxon>
        <taxon>Rhodocyclales</taxon>
        <taxon>Rhodocyclaceae</taxon>
        <taxon>Candidatus Dactylopiibacterium</taxon>
    </lineage>
</organism>
<proteinExistence type="predicted"/>
<evidence type="ECO:0000313" key="4">
    <source>
        <dbReference type="EMBL" id="PAS93176.1"/>
    </source>
</evidence>
<comment type="caution">
    <text evidence="4">The sequence shown here is derived from an EMBL/GenBank/DDBJ whole genome shotgun (WGS) entry which is preliminary data.</text>
</comment>
<feature type="transmembrane region" description="Helical" evidence="1">
    <location>
        <begin position="79"/>
        <end position="103"/>
    </location>
</feature>
<dbReference type="RefSeq" id="WP_095523104.1">
    <property type="nucleotide sequence ID" value="NZ_MDUX01000002.1"/>
</dbReference>
<protein>
    <recommendedName>
        <fullName evidence="2">VanZ-like domain-containing protein</fullName>
    </recommendedName>
</protein>
<accession>A0A272ET20</accession>
<evidence type="ECO:0000313" key="6">
    <source>
        <dbReference type="Proteomes" id="UP000623509"/>
    </source>
</evidence>
<dbReference type="Pfam" id="PF04892">
    <property type="entry name" value="VanZ"/>
    <property type="match status" value="1"/>
</dbReference>
<evidence type="ECO:0000256" key="1">
    <source>
        <dbReference type="SAM" id="Phobius"/>
    </source>
</evidence>
<feature type="domain" description="VanZ-like" evidence="2">
    <location>
        <begin position="16"/>
        <end position="125"/>
    </location>
</feature>
<feature type="transmembrane region" description="Helical" evidence="1">
    <location>
        <begin position="148"/>
        <end position="167"/>
    </location>
</feature>
<dbReference type="EMBL" id="MDUX01000002">
    <property type="protein sequence ID" value="KAF7600755.1"/>
    <property type="molecule type" value="Genomic_DNA"/>
</dbReference>
<reference evidence="3 6" key="1">
    <citation type="submission" date="2016-08" db="EMBL/GenBank/DDBJ databases">
        <title>Candidatus Dactylopiibacterium carminicum genome sequence.</title>
        <authorList>
            <person name="Ramirez-Puebla S.T."/>
            <person name="Ormeno-Orrillo E."/>
            <person name="Vera-Ponce De Leon A."/>
            <person name="Luis L."/>
            <person name="Sanchez-Flores A."/>
            <person name="Monica R."/>
            <person name="Martinez-Romero E."/>
        </authorList>
    </citation>
    <scope>NUCLEOTIDE SEQUENCE [LARGE SCALE GENOMIC DNA]</scope>
    <source>
        <strain evidence="3">END1</strain>
    </source>
</reference>
<keyword evidence="1" id="KW-1133">Transmembrane helix</keyword>
<sequence>MGADRRGRLPPYLCASYALLILYVCLFPLAGWQTPVGSPFSFLFEPWQKYISYSDVYLNVLGYLPLGFMLAATLRGQHAVAVLAWVTLVSFTLSFSVECLQYYLPSRISSNLDLATNVLGGVLGGMAGLWGGRVFAPDGWIRRWRERYIQPGHLGELGLILIALWWLTQLEPRSPLFGTGDLRFLFDLPAPVAFSARRYMLLELAVAAFGTVSVGLLVLRCMCLRRFHVVVLVLLAGLGLRSLAGALFLVPPDALQWAGSGAWRGLLIGLAALAVVSRLPRWSQHSLASLTLLCATALMNLMPDNPFIDASVRTLQQGHFLSFHGLTRLTVAVWPFLALVFLSAQATLSRR</sequence>
<evidence type="ECO:0000259" key="2">
    <source>
        <dbReference type="Pfam" id="PF04892"/>
    </source>
</evidence>
<gene>
    <name evidence="3" type="ORF">BGI27_01275</name>
    <name evidence="4" type="ORF">CGU29_08585</name>
</gene>
<dbReference type="Proteomes" id="UP000623509">
    <property type="component" value="Unassembled WGS sequence"/>
</dbReference>
<dbReference type="EMBL" id="NMRN01000021">
    <property type="protein sequence ID" value="PAS93176.1"/>
    <property type="molecule type" value="Genomic_DNA"/>
</dbReference>
<evidence type="ECO:0000313" key="3">
    <source>
        <dbReference type="EMBL" id="KAF7600755.1"/>
    </source>
</evidence>
<feature type="transmembrane region" description="Helical" evidence="1">
    <location>
        <begin position="323"/>
        <end position="344"/>
    </location>
</feature>
<evidence type="ECO:0000313" key="5">
    <source>
        <dbReference type="Proteomes" id="UP000216107"/>
    </source>
</evidence>
<feature type="transmembrane region" description="Helical" evidence="1">
    <location>
        <begin position="50"/>
        <end position="72"/>
    </location>
</feature>
<feature type="transmembrane region" description="Helical" evidence="1">
    <location>
        <begin position="231"/>
        <end position="250"/>
    </location>
</feature>
<feature type="transmembrane region" description="Helical" evidence="1">
    <location>
        <begin position="12"/>
        <end position="30"/>
    </location>
</feature>
<dbReference type="Proteomes" id="UP000216107">
    <property type="component" value="Unassembled WGS sequence"/>
</dbReference>
<dbReference type="AlphaFoldDB" id="A0A272ET20"/>